<dbReference type="RefSeq" id="XP_054081099.1">
    <property type="nucleotide sequence ID" value="XM_054225124.1"/>
</dbReference>
<evidence type="ECO:0000256" key="6">
    <source>
        <dbReference type="SAM" id="MobiDB-lite"/>
    </source>
</evidence>
<keyword evidence="3" id="KW-0010">Activator</keyword>
<organism evidence="8">
    <name type="scientific">Zeugodacus cucurbitae</name>
    <name type="common">Melon fruit fly</name>
    <name type="synonym">Bactrocera cucurbitae</name>
    <dbReference type="NCBI Taxonomy" id="28588"/>
    <lineage>
        <taxon>Eukaryota</taxon>
        <taxon>Metazoa</taxon>
        <taxon>Ecdysozoa</taxon>
        <taxon>Arthropoda</taxon>
        <taxon>Hexapoda</taxon>
        <taxon>Insecta</taxon>
        <taxon>Pterygota</taxon>
        <taxon>Neoptera</taxon>
        <taxon>Endopterygota</taxon>
        <taxon>Diptera</taxon>
        <taxon>Brachycera</taxon>
        <taxon>Muscomorpha</taxon>
        <taxon>Tephritoidea</taxon>
        <taxon>Tephritidae</taxon>
        <taxon>Zeugodacus</taxon>
        <taxon>Zeugodacus</taxon>
    </lineage>
</organism>
<comment type="subcellular location">
    <subcellularLocation>
        <location evidence="1">Nucleus</location>
    </subcellularLocation>
</comment>
<evidence type="ECO:0000313" key="7">
    <source>
        <dbReference type="EMBL" id="JAD00281.1"/>
    </source>
</evidence>
<evidence type="ECO:0000256" key="5">
    <source>
        <dbReference type="ARBA" id="ARBA00023242"/>
    </source>
</evidence>
<sequence length="327" mass="34774">MTYSHTSVSNNFKMTTTTAADATTIRLKKISNGGGVGNVNRNTPTTAINVTTHSNSIDSSTNYQSYYHQQQVLSSSPPGSVMSSGASTSSTSSDSSLGSSGVGSGHSSSRQRKHQQRKQEQTQQLQQQRDSPLLTSGSDSGVFFSNNNHNYQTHYGGRRGGSSNKQRDGQKSPHFQQQQHQQQQTRQSPAVILGGGGNCVTINSNSGSAGRKTRAKFAISNSPLFGNVSPTQLLIPTALTHFAGSKCFDAPAPTALPKPPQHWTLGKAEHKTTSSAGPGLHSVTTARNPALAADAHTCGGHVVKHSKRNLLDDFDTHNLKLLLNVQS</sequence>
<dbReference type="GO" id="GO:0005634">
    <property type="term" value="C:nucleus"/>
    <property type="evidence" value="ECO:0007669"/>
    <property type="project" value="UniProtKB-SubCell"/>
</dbReference>
<evidence type="ECO:0000256" key="2">
    <source>
        <dbReference type="ARBA" id="ARBA00023015"/>
    </source>
</evidence>
<protein>
    <submittedName>
        <fullName evidence="8">Proline-rich nuclear receptor coactivator 2</fullName>
    </submittedName>
</protein>
<dbReference type="AlphaFoldDB" id="A0A0A1XCZ3"/>
<dbReference type="GeneID" id="105208368"/>
<feature type="compositionally biased region" description="Low complexity" evidence="6">
    <location>
        <begin position="74"/>
        <end position="99"/>
    </location>
</feature>
<keyword evidence="2" id="KW-0805">Transcription regulation</keyword>
<dbReference type="EMBL" id="GBXI01005959">
    <property type="protein sequence ID" value="JAD08333.1"/>
    <property type="molecule type" value="Transcribed_RNA"/>
</dbReference>
<accession>A0A0A1XCZ3</accession>
<dbReference type="PANTHER" id="PTHR15405">
    <property type="entry name" value="PROLINE-RICH NUCLEAR RECEPTOR COACTIVATOR"/>
    <property type="match status" value="1"/>
</dbReference>
<dbReference type="RefSeq" id="XP_011176437.1">
    <property type="nucleotide sequence ID" value="XM_011178135.3"/>
</dbReference>
<feature type="compositionally biased region" description="Low complexity" evidence="6">
    <location>
        <begin position="176"/>
        <end position="187"/>
    </location>
</feature>
<dbReference type="Pfam" id="PF15365">
    <property type="entry name" value="PNRC"/>
    <property type="match status" value="1"/>
</dbReference>
<proteinExistence type="predicted"/>
<dbReference type="OrthoDB" id="8058205at2759"/>
<evidence type="ECO:0000256" key="3">
    <source>
        <dbReference type="ARBA" id="ARBA00023159"/>
    </source>
</evidence>
<reference evidence="8" key="2">
    <citation type="journal article" date="2015" name="Gigascience">
        <title>Reconstructing a comprehensive transcriptome assembly of a white-pupal translocated strain of the pest fruit fly Bactrocera cucurbitae.</title>
        <authorList>
            <person name="Sim S.B."/>
            <person name="Calla B."/>
            <person name="Hall B."/>
            <person name="DeRego T."/>
            <person name="Geib S.M."/>
        </authorList>
    </citation>
    <scope>NUCLEOTIDE SEQUENCE</scope>
</reference>
<dbReference type="GO" id="GO:0016071">
    <property type="term" value="P:mRNA metabolic process"/>
    <property type="evidence" value="ECO:0007669"/>
    <property type="project" value="UniProtKB-ARBA"/>
</dbReference>
<dbReference type="InterPro" id="IPR026780">
    <property type="entry name" value="PNRC1/2"/>
</dbReference>
<gene>
    <name evidence="8" type="primary">Pnrc2_1</name>
    <name evidence="7" type="synonym">Pnrc2_0</name>
    <name evidence="8" type="ORF">g.33993</name>
    <name evidence="7" type="ORF">g.33994</name>
</gene>
<feature type="compositionally biased region" description="Polar residues" evidence="6">
    <location>
        <begin position="133"/>
        <end position="153"/>
    </location>
</feature>
<dbReference type="InterPro" id="IPR028322">
    <property type="entry name" value="PNRC-like_rgn"/>
</dbReference>
<keyword evidence="4" id="KW-0804">Transcription</keyword>
<evidence type="ECO:0000313" key="8">
    <source>
        <dbReference type="EMBL" id="JAD08333.1"/>
    </source>
</evidence>
<evidence type="ECO:0000256" key="4">
    <source>
        <dbReference type="ARBA" id="ARBA00023163"/>
    </source>
</evidence>
<keyword evidence="8" id="KW-0675">Receptor</keyword>
<keyword evidence="5" id="KW-0539">Nucleus</keyword>
<reference evidence="8" key="1">
    <citation type="submission" date="2014-11" db="EMBL/GenBank/DDBJ databases">
        <authorList>
            <person name="Geib S."/>
        </authorList>
    </citation>
    <scope>NUCLEOTIDE SEQUENCE</scope>
</reference>
<dbReference type="EMBL" id="GBXI01014011">
    <property type="protein sequence ID" value="JAD00281.1"/>
    <property type="molecule type" value="Transcribed_RNA"/>
</dbReference>
<evidence type="ECO:0000256" key="1">
    <source>
        <dbReference type="ARBA" id="ARBA00004123"/>
    </source>
</evidence>
<dbReference type="CTD" id="105208368"/>
<feature type="region of interest" description="Disordered" evidence="6">
    <location>
        <begin position="70"/>
        <end position="196"/>
    </location>
</feature>
<name>A0A0A1XCZ3_ZEUCU</name>